<name>A0A2S5B2I4_9BASI</name>
<dbReference type="Proteomes" id="UP000237144">
    <property type="component" value="Unassembled WGS sequence"/>
</dbReference>
<dbReference type="AlphaFoldDB" id="A0A2S5B2I4"/>
<comment type="caution">
    <text evidence="1">The sequence shown here is derived from an EMBL/GenBank/DDBJ whole genome shotgun (WGS) entry which is preliminary data.</text>
</comment>
<organism evidence="1 2">
    <name type="scientific">Rhodotorula taiwanensis</name>
    <dbReference type="NCBI Taxonomy" id="741276"/>
    <lineage>
        <taxon>Eukaryota</taxon>
        <taxon>Fungi</taxon>
        <taxon>Dikarya</taxon>
        <taxon>Basidiomycota</taxon>
        <taxon>Pucciniomycotina</taxon>
        <taxon>Microbotryomycetes</taxon>
        <taxon>Sporidiobolales</taxon>
        <taxon>Sporidiobolaceae</taxon>
        <taxon>Rhodotorula</taxon>
    </lineage>
</organism>
<gene>
    <name evidence="1" type="ORF">BMF94_6002</name>
</gene>
<reference evidence="1 2" key="1">
    <citation type="journal article" date="2018" name="Front. Microbiol.">
        <title>Prospects for Fungal Bioremediation of Acidic Radioactive Waste Sites: Characterization and Genome Sequence of Rhodotorula taiwanensis MD1149.</title>
        <authorList>
            <person name="Tkavc R."/>
            <person name="Matrosova V.Y."/>
            <person name="Grichenko O.E."/>
            <person name="Gostincar C."/>
            <person name="Volpe R.P."/>
            <person name="Klimenkova P."/>
            <person name="Gaidamakova E.K."/>
            <person name="Zhou C.E."/>
            <person name="Stewart B.J."/>
            <person name="Lyman M.G."/>
            <person name="Malfatti S.A."/>
            <person name="Rubinfeld B."/>
            <person name="Courtot M."/>
            <person name="Singh J."/>
            <person name="Dalgard C.L."/>
            <person name="Hamilton T."/>
            <person name="Frey K.G."/>
            <person name="Gunde-Cimerman N."/>
            <person name="Dugan L."/>
            <person name="Daly M.J."/>
        </authorList>
    </citation>
    <scope>NUCLEOTIDE SEQUENCE [LARGE SCALE GENOMIC DNA]</scope>
    <source>
        <strain evidence="1 2">MD1149</strain>
    </source>
</reference>
<sequence>MSARYRTLDPVDVDRELCYRVLIETNAYRQLPPAVAGPADSIPRRSDQAKNSVLQNWIRRFKRDVTSFRNDDVTAAFDDFLGRFDTMFRPMSFRGQRRWILQLSDAQIRVFQAILNELRAKVRFATNENKVAILLARTPYALFERLRTSWEHHVDDQSALPFPRQLKWFYLERVELAGFVNNSTAAIWPSLDSARHSDVTPVHKLAEARVLLDLSIWHAMQAATLVDTAYRSFLREQERTCLIELRSEQVHDWYNASDCEARQLYYAAARRINQEAERLGHKCGALWTVRHLHQYTAAAFDAQLVKNLGSGTIPFPGSPRHQQHQLHHWDGPLYSIGNVRRDRIYGRKRSPW</sequence>
<keyword evidence="2" id="KW-1185">Reference proteome</keyword>
<proteinExistence type="predicted"/>
<evidence type="ECO:0000313" key="1">
    <source>
        <dbReference type="EMBL" id="POY70975.1"/>
    </source>
</evidence>
<evidence type="ECO:0000313" key="2">
    <source>
        <dbReference type="Proteomes" id="UP000237144"/>
    </source>
</evidence>
<protein>
    <submittedName>
        <fullName evidence="1">Uncharacterized protein</fullName>
    </submittedName>
</protein>
<dbReference type="EMBL" id="PJQD01000091">
    <property type="protein sequence ID" value="POY70975.1"/>
    <property type="molecule type" value="Genomic_DNA"/>
</dbReference>
<accession>A0A2S5B2I4</accession>